<keyword evidence="1" id="KW-0812">Transmembrane</keyword>
<protein>
    <submittedName>
        <fullName evidence="3">Uncharacterized protein</fullName>
    </submittedName>
</protein>
<evidence type="ECO:0000256" key="1">
    <source>
        <dbReference type="SAM" id="Phobius"/>
    </source>
</evidence>
<dbReference type="EMBL" id="GEZM01007362">
    <property type="protein sequence ID" value="JAV95226.1"/>
    <property type="molecule type" value="Transcribed_RNA"/>
</dbReference>
<proteinExistence type="predicted"/>
<keyword evidence="2" id="KW-0732">Signal</keyword>
<name>A0A1Y1NGJ2_PHOPY</name>
<accession>A0A1Y1NGJ2</accession>
<feature type="chain" id="PRO_5013050403" evidence="2">
    <location>
        <begin position="24"/>
        <end position="173"/>
    </location>
</feature>
<feature type="signal peptide" evidence="2">
    <location>
        <begin position="1"/>
        <end position="23"/>
    </location>
</feature>
<keyword evidence="1" id="KW-1133">Transmembrane helix</keyword>
<evidence type="ECO:0000313" key="3">
    <source>
        <dbReference type="EMBL" id="JAV95226.1"/>
    </source>
</evidence>
<evidence type="ECO:0000256" key="2">
    <source>
        <dbReference type="SAM" id="SignalP"/>
    </source>
</evidence>
<reference evidence="3" key="1">
    <citation type="journal article" date="2016" name="Sci. Rep.">
        <title>Molecular characterization of firefly nuptial gifts: a multi-omics approach sheds light on postcopulatory sexual selection.</title>
        <authorList>
            <person name="Al-Wathiqui N."/>
            <person name="Fallon T.R."/>
            <person name="South A."/>
            <person name="Weng J.K."/>
            <person name="Lewis S.M."/>
        </authorList>
    </citation>
    <scope>NUCLEOTIDE SEQUENCE</scope>
</reference>
<feature type="transmembrane region" description="Helical" evidence="1">
    <location>
        <begin position="108"/>
        <end position="134"/>
    </location>
</feature>
<dbReference type="AlphaFoldDB" id="A0A1Y1NGJ2"/>
<organism evidence="3">
    <name type="scientific">Photinus pyralis</name>
    <name type="common">Common eastern firefly</name>
    <name type="synonym">Lampyris pyralis</name>
    <dbReference type="NCBI Taxonomy" id="7054"/>
    <lineage>
        <taxon>Eukaryota</taxon>
        <taxon>Metazoa</taxon>
        <taxon>Ecdysozoa</taxon>
        <taxon>Arthropoda</taxon>
        <taxon>Hexapoda</taxon>
        <taxon>Insecta</taxon>
        <taxon>Pterygota</taxon>
        <taxon>Neoptera</taxon>
        <taxon>Endopterygota</taxon>
        <taxon>Coleoptera</taxon>
        <taxon>Polyphaga</taxon>
        <taxon>Elateriformia</taxon>
        <taxon>Elateroidea</taxon>
        <taxon>Lampyridae</taxon>
        <taxon>Lampyrinae</taxon>
        <taxon>Photinus</taxon>
    </lineage>
</organism>
<keyword evidence="1" id="KW-0472">Membrane</keyword>
<sequence length="173" mass="18556">MKTLLVINFSVLLFFGISPAVHAAENLTDLKPLLDTLVKNLLACTSDVPITNISAIIDKNSKCAATTGETILQEYLSCLLGLLMESLTNLLKNLTGIQKLLFDILKPVLGLVSALLFILGTTLAPVVGAVTNLLTGLLKNEPIKACMQQNTPCDSPLLKLPLIGDLLKFLLKC</sequence>